<dbReference type="EMBL" id="MU790596">
    <property type="protein sequence ID" value="KAJ3996946.1"/>
    <property type="molecule type" value="Genomic_DNA"/>
</dbReference>
<evidence type="ECO:0000313" key="2">
    <source>
        <dbReference type="EMBL" id="KAJ3996946.1"/>
    </source>
</evidence>
<proteinExistence type="predicted"/>
<gene>
    <name evidence="2" type="ORF">F5050DRAFT_1498885</name>
</gene>
<sequence>MLFRVASSPSRLLPVYLLLSSLYSLSSVVAIPSSTRRPFTEGSELDPQIRVGRINPDLVTWIKPGRGFVQGEKLVLELEKLETFMFITEAESLKLNWKPKWEISYWEGKEGEKRGIVTSRDSRQLRGSRNCLESLEAKVQFSIDGPGKPKGSLPLALTRAVRAGLTNVTYLEQETGIKPNSDVDYISAGLRLIIKLGYIPKEEESEKLLETWDAYKARIGSIRQAGEVKD</sequence>
<dbReference type="Proteomes" id="UP001163828">
    <property type="component" value="Unassembled WGS sequence"/>
</dbReference>
<name>A0ABQ8QEK9_9AGAR</name>
<keyword evidence="1" id="KW-0732">Signal</keyword>
<reference evidence="2" key="1">
    <citation type="submission" date="2022-08" db="EMBL/GenBank/DDBJ databases">
        <authorList>
            <consortium name="DOE Joint Genome Institute"/>
            <person name="Min B."/>
            <person name="Riley R."/>
            <person name="Sierra-Patev S."/>
            <person name="Naranjo-Ortiz M."/>
            <person name="Looney B."/>
            <person name="Konkel Z."/>
            <person name="Slot J.C."/>
            <person name="Sakamoto Y."/>
            <person name="Steenwyk J.L."/>
            <person name="Rokas A."/>
            <person name="Carro J."/>
            <person name="Camarero S."/>
            <person name="Ferreira P."/>
            <person name="Molpeceres G."/>
            <person name="Ruiz-Duenas F.J."/>
            <person name="Serrano A."/>
            <person name="Henrissat B."/>
            <person name="Drula E."/>
            <person name="Hughes K.W."/>
            <person name="Mata J.L."/>
            <person name="Ishikawa N.K."/>
            <person name="Vargas-Isla R."/>
            <person name="Ushijima S."/>
            <person name="Smith C.A."/>
            <person name="Ahrendt S."/>
            <person name="Andreopoulos W."/>
            <person name="He G."/>
            <person name="Labutti K."/>
            <person name="Lipzen A."/>
            <person name="Ng V."/>
            <person name="Sandor L."/>
            <person name="Barry K."/>
            <person name="Martinez A.T."/>
            <person name="Xiao Y."/>
            <person name="Gibbons J.G."/>
            <person name="Terashima K."/>
            <person name="Hibbett D.S."/>
            <person name="Grigoriev I.V."/>
        </authorList>
    </citation>
    <scope>NUCLEOTIDE SEQUENCE</scope>
    <source>
        <strain evidence="2">TFB10827</strain>
    </source>
</reference>
<organism evidence="2 3">
    <name type="scientific">Lentinula boryana</name>
    <dbReference type="NCBI Taxonomy" id="40481"/>
    <lineage>
        <taxon>Eukaryota</taxon>
        <taxon>Fungi</taxon>
        <taxon>Dikarya</taxon>
        <taxon>Basidiomycota</taxon>
        <taxon>Agaricomycotina</taxon>
        <taxon>Agaricomycetes</taxon>
        <taxon>Agaricomycetidae</taxon>
        <taxon>Agaricales</taxon>
        <taxon>Marasmiineae</taxon>
        <taxon>Omphalotaceae</taxon>
        <taxon>Lentinula</taxon>
    </lineage>
</organism>
<keyword evidence="3" id="KW-1185">Reference proteome</keyword>
<feature type="chain" id="PRO_5045907898" evidence="1">
    <location>
        <begin position="31"/>
        <end position="230"/>
    </location>
</feature>
<protein>
    <submittedName>
        <fullName evidence="2">Uncharacterized protein</fullName>
    </submittedName>
</protein>
<evidence type="ECO:0000256" key="1">
    <source>
        <dbReference type="SAM" id="SignalP"/>
    </source>
</evidence>
<feature type="signal peptide" evidence="1">
    <location>
        <begin position="1"/>
        <end position="30"/>
    </location>
</feature>
<evidence type="ECO:0000313" key="3">
    <source>
        <dbReference type="Proteomes" id="UP001163828"/>
    </source>
</evidence>
<accession>A0ABQ8QEK9</accession>
<comment type="caution">
    <text evidence="2">The sequence shown here is derived from an EMBL/GenBank/DDBJ whole genome shotgun (WGS) entry which is preliminary data.</text>
</comment>